<evidence type="ECO:0000313" key="16">
    <source>
        <dbReference type="Proteomes" id="UP001339962"/>
    </source>
</evidence>
<gene>
    <name evidence="14" type="primary">pgeF</name>
    <name evidence="14" type="ORF">P9850_00830</name>
    <name evidence="13" type="ORF">PNH38_03955</name>
</gene>
<dbReference type="PANTHER" id="PTHR30616">
    <property type="entry name" value="UNCHARACTERIZED PROTEIN YFIH"/>
    <property type="match status" value="1"/>
</dbReference>
<dbReference type="EMBL" id="JARTLI010000002">
    <property type="protein sequence ID" value="MED5050412.1"/>
    <property type="molecule type" value="Genomic_DNA"/>
</dbReference>
<evidence type="ECO:0000256" key="11">
    <source>
        <dbReference type="ARBA" id="ARBA00049893"/>
    </source>
</evidence>
<dbReference type="SUPFAM" id="SSF64438">
    <property type="entry name" value="CNF1/YfiH-like putative cysteine hydrolases"/>
    <property type="match status" value="1"/>
</dbReference>
<evidence type="ECO:0000256" key="6">
    <source>
        <dbReference type="ARBA" id="ARBA00022723"/>
    </source>
</evidence>
<protein>
    <recommendedName>
        <fullName evidence="12">Purine nucleoside phosphorylase</fullName>
    </recommendedName>
</protein>
<name>A0ABD5IQ69_9BACL</name>
<dbReference type="PANTHER" id="PTHR30616:SF2">
    <property type="entry name" value="PURINE NUCLEOSIDE PHOSPHORYLASE LACC1"/>
    <property type="match status" value="1"/>
</dbReference>
<evidence type="ECO:0000256" key="3">
    <source>
        <dbReference type="ARBA" id="ARBA00003215"/>
    </source>
</evidence>
<keyword evidence="6" id="KW-0479">Metal-binding</keyword>
<dbReference type="Pfam" id="PF02578">
    <property type="entry name" value="Cu-oxidase_4"/>
    <property type="match status" value="1"/>
</dbReference>
<evidence type="ECO:0000256" key="7">
    <source>
        <dbReference type="ARBA" id="ARBA00022801"/>
    </source>
</evidence>
<reference evidence="13 15" key="1">
    <citation type="submission" date="2023-01" db="EMBL/GenBank/DDBJ databases">
        <title>Genome-based reclassification of Anoxybacillus geothermalis as a later heterotypic synonym of Anoxybacillus rupiensis.</title>
        <authorList>
            <person name="Inan Bektas K."/>
            <person name="Canakci S."/>
            <person name="Belduz A.A."/>
            <person name="Guler H.H."/>
        </authorList>
    </citation>
    <scope>NUCLEOTIDE SEQUENCE [LARGE SCALE GENOMIC DNA]</scope>
    <source>
        <strain evidence="13 15">DSM 17127</strain>
    </source>
</reference>
<evidence type="ECO:0000313" key="15">
    <source>
        <dbReference type="Proteomes" id="UP001213979"/>
    </source>
</evidence>
<comment type="caution">
    <text evidence="14">The sequence shown here is derived from an EMBL/GenBank/DDBJ whole genome shotgun (WGS) entry which is preliminary data.</text>
</comment>
<proteinExistence type="inferred from homology"/>
<comment type="cofactor">
    <cofactor evidence="2">
        <name>Zn(2+)</name>
        <dbReference type="ChEBI" id="CHEBI:29105"/>
    </cofactor>
</comment>
<comment type="similarity">
    <text evidence="4 12">Belongs to the purine nucleoside phosphorylase YfiH/LACC1 family.</text>
</comment>
<comment type="catalytic activity">
    <reaction evidence="11">
        <text>S-methyl-5'-thioadenosine + phosphate = 5-(methylsulfanyl)-alpha-D-ribose 1-phosphate + adenine</text>
        <dbReference type="Rhea" id="RHEA:11852"/>
        <dbReference type="ChEBI" id="CHEBI:16708"/>
        <dbReference type="ChEBI" id="CHEBI:17509"/>
        <dbReference type="ChEBI" id="CHEBI:43474"/>
        <dbReference type="ChEBI" id="CHEBI:58533"/>
        <dbReference type="EC" id="2.4.2.28"/>
    </reaction>
    <physiologicalReaction direction="left-to-right" evidence="11">
        <dbReference type="Rhea" id="RHEA:11853"/>
    </physiologicalReaction>
</comment>
<reference evidence="14 16" key="2">
    <citation type="submission" date="2023-03" db="EMBL/GenBank/DDBJ databases">
        <title>Bacillus Genome Sequencing.</title>
        <authorList>
            <person name="Dunlap C."/>
        </authorList>
    </citation>
    <scope>NUCLEOTIDE SEQUENCE [LARGE SCALE GENOMIC DNA]</scope>
    <source>
        <strain evidence="14 16">NRS-38</strain>
    </source>
</reference>
<dbReference type="InterPro" id="IPR003730">
    <property type="entry name" value="Cu_polyphenol_OxRdtase"/>
</dbReference>
<dbReference type="CDD" id="cd16833">
    <property type="entry name" value="YfiH"/>
    <property type="match status" value="1"/>
</dbReference>
<evidence type="ECO:0000256" key="12">
    <source>
        <dbReference type="RuleBase" id="RU361274"/>
    </source>
</evidence>
<keyword evidence="7" id="KW-0378">Hydrolase</keyword>
<dbReference type="InterPro" id="IPR011324">
    <property type="entry name" value="Cytotoxic_necrot_fac-like_cat"/>
</dbReference>
<comment type="function">
    <text evidence="3">Purine nucleoside enzyme that catalyzes the phosphorolysis of adenosine and inosine nucleosides, yielding D-ribose 1-phosphate and the respective free bases, adenine and hypoxanthine. Also catalyzes the phosphorolysis of S-methyl-5'-thioadenosine into adenine and S-methyl-5-thio-alpha-D-ribose 1-phosphate. Also has adenosine deaminase activity.</text>
</comment>
<keyword evidence="8" id="KW-0862">Zinc</keyword>
<evidence type="ECO:0000313" key="14">
    <source>
        <dbReference type="EMBL" id="MED5050412.1"/>
    </source>
</evidence>
<dbReference type="GO" id="GO:0016787">
    <property type="term" value="F:hydrolase activity"/>
    <property type="evidence" value="ECO:0007669"/>
    <property type="project" value="UniProtKB-KW"/>
</dbReference>
<keyword evidence="5" id="KW-0808">Transferase</keyword>
<dbReference type="GO" id="GO:0017061">
    <property type="term" value="F:S-methyl-5-thioadenosine phosphorylase activity"/>
    <property type="evidence" value="ECO:0007669"/>
    <property type="project" value="UniProtKB-EC"/>
</dbReference>
<dbReference type="AlphaFoldDB" id="A0ABD5IQ69"/>
<evidence type="ECO:0000256" key="10">
    <source>
        <dbReference type="ARBA" id="ARBA00048968"/>
    </source>
</evidence>
<comment type="catalytic activity">
    <reaction evidence="9">
        <text>adenosine + H2O + H(+) = inosine + NH4(+)</text>
        <dbReference type="Rhea" id="RHEA:24408"/>
        <dbReference type="ChEBI" id="CHEBI:15377"/>
        <dbReference type="ChEBI" id="CHEBI:15378"/>
        <dbReference type="ChEBI" id="CHEBI:16335"/>
        <dbReference type="ChEBI" id="CHEBI:17596"/>
        <dbReference type="ChEBI" id="CHEBI:28938"/>
        <dbReference type="EC" id="3.5.4.4"/>
    </reaction>
    <physiologicalReaction direction="left-to-right" evidence="9">
        <dbReference type="Rhea" id="RHEA:24409"/>
    </physiologicalReaction>
</comment>
<comment type="catalytic activity">
    <reaction evidence="1">
        <text>inosine + phosphate = alpha-D-ribose 1-phosphate + hypoxanthine</text>
        <dbReference type="Rhea" id="RHEA:27646"/>
        <dbReference type="ChEBI" id="CHEBI:17368"/>
        <dbReference type="ChEBI" id="CHEBI:17596"/>
        <dbReference type="ChEBI" id="CHEBI:43474"/>
        <dbReference type="ChEBI" id="CHEBI:57720"/>
        <dbReference type="EC" id="2.4.2.1"/>
    </reaction>
    <physiologicalReaction direction="left-to-right" evidence="1">
        <dbReference type="Rhea" id="RHEA:27647"/>
    </physiologicalReaction>
</comment>
<dbReference type="EMBL" id="JAQOTG010000002">
    <property type="protein sequence ID" value="MDE8563037.1"/>
    <property type="molecule type" value="Genomic_DNA"/>
</dbReference>
<dbReference type="NCBIfam" id="TIGR00726">
    <property type="entry name" value="peptidoglycan editing factor PgeF"/>
    <property type="match status" value="1"/>
</dbReference>
<dbReference type="RefSeq" id="WP_066147151.1">
    <property type="nucleotide sequence ID" value="NZ_JACIDF010000001.1"/>
</dbReference>
<dbReference type="InterPro" id="IPR038371">
    <property type="entry name" value="Cu_polyphenol_OxRdtase_sf"/>
</dbReference>
<evidence type="ECO:0000256" key="1">
    <source>
        <dbReference type="ARBA" id="ARBA00000553"/>
    </source>
</evidence>
<evidence type="ECO:0000256" key="9">
    <source>
        <dbReference type="ARBA" id="ARBA00047989"/>
    </source>
</evidence>
<accession>A0ABD5IQ69</accession>
<comment type="catalytic activity">
    <reaction evidence="10">
        <text>adenosine + phosphate = alpha-D-ribose 1-phosphate + adenine</text>
        <dbReference type="Rhea" id="RHEA:27642"/>
        <dbReference type="ChEBI" id="CHEBI:16335"/>
        <dbReference type="ChEBI" id="CHEBI:16708"/>
        <dbReference type="ChEBI" id="CHEBI:43474"/>
        <dbReference type="ChEBI" id="CHEBI:57720"/>
        <dbReference type="EC" id="2.4.2.1"/>
    </reaction>
    <physiologicalReaction direction="left-to-right" evidence="10">
        <dbReference type="Rhea" id="RHEA:27643"/>
    </physiologicalReaction>
</comment>
<dbReference type="Proteomes" id="UP001213979">
    <property type="component" value="Unassembled WGS sequence"/>
</dbReference>
<evidence type="ECO:0000256" key="5">
    <source>
        <dbReference type="ARBA" id="ARBA00022679"/>
    </source>
</evidence>
<evidence type="ECO:0000313" key="13">
    <source>
        <dbReference type="EMBL" id="MDE8563037.1"/>
    </source>
</evidence>
<evidence type="ECO:0000256" key="8">
    <source>
        <dbReference type="ARBA" id="ARBA00022833"/>
    </source>
</evidence>
<sequence length="270" mass="30059">MPEIFHQDGEELLMLTEWQNVLAGFTTKQGGFSQQPFTTFNLGLHVGDVQPAVVRNRQKLSELLQIPLARWICCEQTHDSHIAKITKQDAGKGAVDMETALAQTDGLYTNEAELLLALCFADCVPLYFAAPNYGLVGVAHAGWKGTVKNIAGKMVRLWCEREHIPLQEIMVAIGPAIGSCCYIVDDRVLNAAQNALGEKRDLPYREVSLGQYALDLKELNRLLLIKEGVLASNIQVSDYCTSCAEDLFFSHRRDNGQTGRMMAFIVRKEE</sequence>
<organism evidence="14 16">
    <name type="scientific">Anoxybacteroides rupiense</name>
    <dbReference type="NCBI Taxonomy" id="311460"/>
    <lineage>
        <taxon>Bacteria</taxon>
        <taxon>Bacillati</taxon>
        <taxon>Bacillota</taxon>
        <taxon>Bacilli</taxon>
        <taxon>Bacillales</taxon>
        <taxon>Anoxybacillaceae</taxon>
        <taxon>Anoxybacteroides</taxon>
    </lineage>
</organism>
<dbReference type="GO" id="GO:0046872">
    <property type="term" value="F:metal ion binding"/>
    <property type="evidence" value="ECO:0007669"/>
    <property type="project" value="UniProtKB-KW"/>
</dbReference>
<evidence type="ECO:0000256" key="4">
    <source>
        <dbReference type="ARBA" id="ARBA00007353"/>
    </source>
</evidence>
<dbReference type="Proteomes" id="UP001339962">
    <property type="component" value="Unassembled WGS sequence"/>
</dbReference>
<dbReference type="SMR" id="A0ABD5IQ69"/>
<dbReference type="Gene3D" id="3.60.140.10">
    <property type="entry name" value="CNF1/YfiH-like putative cysteine hydrolases"/>
    <property type="match status" value="1"/>
</dbReference>
<evidence type="ECO:0000256" key="2">
    <source>
        <dbReference type="ARBA" id="ARBA00001947"/>
    </source>
</evidence>
<keyword evidence="15" id="KW-1185">Reference proteome</keyword>